<evidence type="ECO:0000256" key="2">
    <source>
        <dbReference type="ARBA" id="ARBA00022692"/>
    </source>
</evidence>
<feature type="transmembrane region" description="Helical" evidence="5">
    <location>
        <begin position="343"/>
        <end position="366"/>
    </location>
</feature>
<evidence type="ECO:0000256" key="3">
    <source>
        <dbReference type="ARBA" id="ARBA00022989"/>
    </source>
</evidence>
<accession>A0ABW8GH22</accession>
<keyword evidence="7" id="KW-0436">Ligase</keyword>
<dbReference type="EMBL" id="JBIWXY010000001">
    <property type="protein sequence ID" value="MFJ5444675.1"/>
    <property type="molecule type" value="Genomic_DNA"/>
</dbReference>
<dbReference type="Pfam" id="PF04932">
    <property type="entry name" value="Wzy_C"/>
    <property type="match status" value="1"/>
</dbReference>
<dbReference type="RefSeq" id="WP_400877791.1">
    <property type="nucleotide sequence ID" value="NZ_JBIWXY010000001.1"/>
</dbReference>
<feature type="transmembrane region" description="Helical" evidence="5">
    <location>
        <begin position="22"/>
        <end position="40"/>
    </location>
</feature>
<keyword evidence="3 5" id="KW-1133">Transmembrane helix</keyword>
<evidence type="ECO:0000256" key="5">
    <source>
        <dbReference type="SAM" id="Phobius"/>
    </source>
</evidence>
<feature type="domain" description="O-antigen ligase-related" evidence="6">
    <location>
        <begin position="219"/>
        <end position="357"/>
    </location>
</feature>
<dbReference type="InterPro" id="IPR007016">
    <property type="entry name" value="O-antigen_ligase-rel_domated"/>
</dbReference>
<evidence type="ECO:0000256" key="4">
    <source>
        <dbReference type="ARBA" id="ARBA00023136"/>
    </source>
</evidence>
<keyword evidence="2 5" id="KW-0812">Transmembrane</keyword>
<feature type="transmembrane region" description="Helical" evidence="5">
    <location>
        <begin position="78"/>
        <end position="99"/>
    </location>
</feature>
<keyword evidence="4 5" id="KW-0472">Membrane</keyword>
<evidence type="ECO:0000313" key="8">
    <source>
        <dbReference type="Proteomes" id="UP001617669"/>
    </source>
</evidence>
<evidence type="ECO:0000259" key="6">
    <source>
        <dbReference type="Pfam" id="PF04932"/>
    </source>
</evidence>
<dbReference type="Proteomes" id="UP001617669">
    <property type="component" value="Unassembled WGS sequence"/>
</dbReference>
<comment type="subcellular location">
    <subcellularLocation>
        <location evidence="1">Membrane</location>
        <topology evidence="1">Multi-pass membrane protein</topology>
    </subcellularLocation>
</comment>
<sequence>MSVVIQDRVSDVTDKFVGTCKFIFILVAIYLSTFIFEAPIRYVLNLAGAGSLLYLRDGIPVIIISLICINWMRGKYNPTILLVIIYLLLLHFFVGMIYIHSLFQQLFGLKVLLPLILGVAIFSVYKLPLIKFRQYIAYVFLIIVLAILINKFYVFPWEGATFDTIFGQGEQARDWTAGGVRRLSGFSRASFDAASALLILVTYLLAAYKNTCARVLFWLLAFIGIALTTSKGAMLAALILLLLMIFNKGENTKPLYQFVLVGLVMLVVLMPIISLLINVRVRDISSEWAWWFTSYADRMEWMWPKAFELLDQHGSYLLGRGLGGIGVSQMYGDGRWINAADNIFVYLTVTFGIVGWIYCGVILTKLFIYKAKTSRENFLIFAFPAIALAYGMSVGVIEQPLLSFTLGAVIGWIFRSMKPS</sequence>
<evidence type="ECO:0000256" key="1">
    <source>
        <dbReference type="ARBA" id="ARBA00004141"/>
    </source>
</evidence>
<proteinExistence type="predicted"/>
<feature type="transmembrane region" description="Helical" evidence="5">
    <location>
        <begin position="52"/>
        <end position="72"/>
    </location>
</feature>
<keyword evidence="8" id="KW-1185">Reference proteome</keyword>
<reference evidence="7 8" key="1">
    <citation type="submission" date="2024-11" db="EMBL/GenBank/DDBJ databases">
        <authorList>
            <person name="Kaparullina E.N."/>
            <person name="Delegan Y.A."/>
            <person name="Doronina N.V."/>
        </authorList>
    </citation>
    <scope>NUCLEOTIDE SEQUENCE [LARGE SCALE GENOMIC DNA]</scope>
    <source>
        <strain evidence="7 8">7sh_L</strain>
    </source>
</reference>
<protein>
    <submittedName>
        <fullName evidence="7">O-antigen ligase family protein</fullName>
    </submittedName>
</protein>
<evidence type="ECO:0000313" key="7">
    <source>
        <dbReference type="EMBL" id="MFJ5444675.1"/>
    </source>
</evidence>
<name>A0ABW8GH22_9PROT</name>
<feature type="transmembrane region" description="Helical" evidence="5">
    <location>
        <begin position="215"/>
        <end position="243"/>
    </location>
</feature>
<gene>
    <name evidence="7" type="ORF">ACIKP9_00380</name>
</gene>
<comment type="caution">
    <text evidence="7">The sequence shown here is derived from an EMBL/GenBank/DDBJ whole genome shotgun (WGS) entry which is preliminary data.</text>
</comment>
<dbReference type="GO" id="GO:0016874">
    <property type="term" value="F:ligase activity"/>
    <property type="evidence" value="ECO:0007669"/>
    <property type="project" value="UniProtKB-KW"/>
</dbReference>
<feature type="transmembrane region" description="Helical" evidence="5">
    <location>
        <begin position="135"/>
        <end position="154"/>
    </location>
</feature>
<feature type="transmembrane region" description="Helical" evidence="5">
    <location>
        <begin position="378"/>
        <end position="395"/>
    </location>
</feature>
<feature type="transmembrane region" description="Helical" evidence="5">
    <location>
        <begin position="111"/>
        <end position="129"/>
    </location>
</feature>
<feature type="transmembrane region" description="Helical" evidence="5">
    <location>
        <begin position="191"/>
        <end position="209"/>
    </location>
</feature>
<organism evidence="7 8">
    <name type="scientific">Methylobacillus methanolivorans</name>
    <dbReference type="NCBI Taxonomy" id="1848927"/>
    <lineage>
        <taxon>Bacteria</taxon>
        <taxon>Pseudomonadati</taxon>
        <taxon>Pseudomonadota</taxon>
        <taxon>Betaproteobacteria</taxon>
        <taxon>Nitrosomonadales</taxon>
        <taxon>Methylophilaceae</taxon>
        <taxon>Methylobacillus</taxon>
    </lineage>
</organism>
<feature type="transmembrane region" description="Helical" evidence="5">
    <location>
        <begin position="255"/>
        <end position="277"/>
    </location>
</feature>